<dbReference type="AlphaFoldDB" id="A0AAV6YJD1"/>
<dbReference type="Gene3D" id="1.25.40.20">
    <property type="entry name" value="Ankyrin repeat-containing domain"/>
    <property type="match status" value="1"/>
</dbReference>
<dbReference type="PANTHER" id="PTHR46307:SF1">
    <property type="entry name" value="HISTONE-LYSINE N-METHYLTRANSFERASE EHMT2"/>
    <property type="match status" value="1"/>
</dbReference>
<proteinExistence type="predicted"/>
<comment type="caution">
    <text evidence="2">The sequence shown here is derived from an EMBL/GenBank/DDBJ whole genome shotgun (WGS) entry which is preliminary data.</text>
</comment>
<organism evidence="2 3">
    <name type="scientific">Engystomops pustulosus</name>
    <name type="common">Tungara frog</name>
    <name type="synonym">Physalaemus pustulosus</name>
    <dbReference type="NCBI Taxonomy" id="76066"/>
    <lineage>
        <taxon>Eukaryota</taxon>
        <taxon>Metazoa</taxon>
        <taxon>Chordata</taxon>
        <taxon>Craniata</taxon>
        <taxon>Vertebrata</taxon>
        <taxon>Euteleostomi</taxon>
        <taxon>Amphibia</taxon>
        <taxon>Batrachia</taxon>
        <taxon>Anura</taxon>
        <taxon>Neobatrachia</taxon>
        <taxon>Hyloidea</taxon>
        <taxon>Leptodactylidae</taxon>
        <taxon>Leiuperinae</taxon>
        <taxon>Engystomops</taxon>
    </lineage>
</organism>
<dbReference type="GO" id="GO:0005634">
    <property type="term" value="C:nucleus"/>
    <property type="evidence" value="ECO:0007669"/>
    <property type="project" value="TreeGrafter"/>
</dbReference>
<feature type="non-terminal residue" evidence="2">
    <location>
        <position position="1"/>
    </location>
</feature>
<dbReference type="EMBL" id="WNYA01032088">
    <property type="protein sequence ID" value="KAG8537247.1"/>
    <property type="molecule type" value="Genomic_DNA"/>
</dbReference>
<dbReference type="InterPro" id="IPR043550">
    <property type="entry name" value="EHMT1/EHMT2"/>
</dbReference>
<dbReference type="InterPro" id="IPR036770">
    <property type="entry name" value="Ankyrin_rpt-contain_sf"/>
</dbReference>
<feature type="region of interest" description="Disordered" evidence="1">
    <location>
        <begin position="234"/>
        <end position="260"/>
    </location>
</feature>
<evidence type="ECO:0000256" key="1">
    <source>
        <dbReference type="SAM" id="MobiDB-lite"/>
    </source>
</evidence>
<dbReference type="GO" id="GO:0000785">
    <property type="term" value="C:chromatin"/>
    <property type="evidence" value="ECO:0007669"/>
    <property type="project" value="TreeGrafter"/>
</dbReference>
<reference evidence="2" key="1">
    <citation type="thesis" date="2020" institute="ProQuest LLC" country="789 East Eisenhower Parkway, Ann Arbor, MI, USA">
        <title>Comparative Genomics and Chromosome Evolution.</title>
        <authorList>
            <person name="Mudd A.B."/>
        </authorList>
    </citation>
    <scope>NUCLEOTIDE SEQUENCE</scope>
    <source>
        <strain evidence="2">237g6f4</strain>
        <tissue evidence="2">Blood</tissue>
    </source>
</reference>
<dbReference type="GO" id="GO:0000122">
    <property type="term" value="P:negative regulation of transcription by RNA polymerase II"/>
    <property type="evidence" value="ECO:0007669"/>
    <property type="project" value="TreeGrafter"/>
</dbReference>
<dbReference type="SUPFAM" id="SSF48403">
    <property type="entry name" value="Ankyrin repeat"/>
    <property type="match status" value="1"/>
</dbReference>
<keyword evidence="3" id="KW-1185">Reference proteome</keyword>
<gene>
    <name evidence="2" type="ORF">GDO81_024835</name>
</gene>
<evidence type="ECO:0000313" key="3">
    <source>
        <dbReference type="Proteomes" id="UP000824782"/>
    </source>
</evidence>
<accession>A0AAV6YJD1</accession>
<sequence length="268" mass="28802">PDFRINHRFHKACVSPLNGIIFCPHCGEDATEAELITIAKADTPVPVPAPPPHDGSGPGRADTTQPSARMSGVGDGKRSLLDDPALNGGADGPSVLLPSGMALSAAGLPPGPARDALQKALMSQETDNLNQQKREGRSRKKIRYNSRQLYLSVKAGELQKVLLMLMDNQDSNFLNDQQLKRSPLHAAAQRGSLELCHVLVQVKSCCPFTPSVLLQYLLLFSSMFSLLGRCQLQRQRQGPPHPPPGGGGQQSHGSGQVSGPMWRLCVPQ</sequence>
<name>A0AAV6YJD1_ENGPU</name>
<evidence type="ECO:0000313" key="2">
    <source>
        <dbReference type="EMBL" id="KAG8537247.1"/>
    </source>
</evidence>
<feature type="non-terminal residue" evidence="2">
    <location>
        <position position="268"/>
    </location>
</feature>
<dbReference type="PANTHER" id="PTHR46307">
    <property type="entry name" value="G9A, ISOFORM B"/>
    <property type="match status" value="1"/>
</dbReference>
<feature type="compositionally biased region" description="Low complexity" evidence="1">
    <location>
        <begin position="251"/>
        <end position="260"/>
    </location>
</feature>
<dbReference type="GO" id="GO:0002039">
    <property type="term" value="F:p53 binding"/>
    <property type="evidence" value="ECO:0007669"/>
    <property type="project" value="InterPro"/>
</dbReference>
<feature type="region of interest" description="Disordered" evidence="1">
    <location>
        <begin position="43"/>
        <end position="93"/>
    </location>
</feature>
<dbReference type="GO" id="GO:0046974">
    <property type="term" value="F:histone H3K9 methyltransferase activity"/>
    <property type="evidence" value="ECO:0007669"/>
    <property type="project" value="TreeGrafter"/>
</dbReference>
<dbReference type="Proteomes" id="UP000824782">
    <property type="component" value="Unassembled WGS sequence"/>
</dbReference>
<protein>
    <submittedName>
        <fullName evidence="2">Uncharacterized protein</fullName>
    </submittedName>
</protein>